<gene>
    <name evidence="3" type="ORF">SAMN02927930_00537</name>
</gene>
<keyword evidence="3" id="KW-0808">Transferase</keyword>
<dbReference type="PANTHER" id="PTHR30437:SF5">
    <property type="entry name" value="REGULATOR OF NUCLEOSIDE DIPHOSPHATE KINASE"/>
    <property type="match status" value="1"/>
</dbReference>
<dbReference type="GO" id="GO:0016301">
    <property type="term" value="F:kinase activity"/>
    <property type="evidence" value="ECO:0007669"/>
    <property type="project" value="UniProtKB-KW"/>
</dbReference>
<dbReference type="Pfam" id="PF14760">
    <property type="entry name" value="Rnk_N"/>
    <property type="match status" value="1"/>
</dbReference>
<keyword evidence="4" id="KW-1185">Reference proteome</keyword>
<keyword evidence="3" id="KW-0418">Kinase</keyword>
<protein>
    <submittedName>
        <fullName evidence="3">Regulator of nucleoside diphosphate kinase</fullName>
    </submittedName>
</protein>
<dbReference type="STRING" id="1159017.SAMN02927930_00537"/>
<dbReference type="GO" id="GO:0006354">
    <property type="term" value="P:DNA-templated transcription elongation"/>
    <property type="evidence" value="ECO:0007669"/>
    <property type="project" value="TreeGrafter"/>
</dbReference>
<evidence type="ECO:0000313" key="4">
    <source>
        <dbReference type="Proteomes" id="UP000199626"/>
    </source>
</evidence>
<dbReference type="Gene3D" id="1.10.286.20">
    <property type="match status" value="1"/>
</dbReference>
<feature type="domain" description="Regulator of nucleoside diphosphate kinase N-terminal" evidence="2">
    <location>
        <begin position="5"/>
        <end position="44"/>
    </location>
</feature>
<dbReference type="GO" id="GO:0032784">
    <property type="term" value="P:regulation of DNA-templated transcription elongation"/>
    <property type="evidence" value="ECO:0007669"/>
    <property type="project" value="InterPro"/>
</dbReference>
<sequence length="127" mass="13365">MEQKPEIIITKSDLAQIEALLASIKPLPESADALEGELARATVVANDQLPSNVVAIGSEVTFKIIATGATFTKVLCLPSDVESVTGGISVLAPIGAAILGLSEGQQIDWDSPRGQQRIEIIKVAHEH</sequence>
<dbReference type="Proteomes" id="UP000199626">
    <property type="component" value="Unassembled WGS sequence"/>
</dbReference>
<dbReference type="OrthoDB" id="192847at2"/>
<dbReference type="InterPro" id="IPR029462">
    <property type="entry name" value="Rnk_N"/>
</dbReference>
<evidence type="ECO:0000259" key="2">
    <source>
        <dbReference type="Pfam" id="PF14760"/>
    </source>
</evidence>
<dbReference type="InterPro" id="IPR036953">
    <property type="entry name" value="GreA/GreB_C_sf"/>
</dbReference>
<dbReference type="NCBIfam" id="NF004396">
    <property type="entry name" value="PRK05753.1"/>
    <property type="match status" value="1"/>
</dbReference>
<dbReference type="EMBL" id="FMXN01000002">
    <property type="protein sequence ID" value="SDB13316.1"/>
    <property type="molecule type" value="Genomic_DNA"/>
</dbReference>
<dbReference type="SUPFAM" id="SSF54534">
    <property type="entry name" value="FKBP-like"/>
    <property type="match status" value="1"/>
</dbReference>
<dbReference type="PANTHER" id="PTHR30437">
    <property type="entry name" value="TRANSCRIPTION ELONGATION FACTOR GREA"/>
    <property type="match status" value="1"/>
</dbReference>
<evidence type="ECO:0000259" key="1">
    <source>
        <dbReference type="Pfam" id="PF01272"/>
    </source>
</evidence>
<accession>A0A1G6AY25</accession>
<dbReference type="InterPro" id="IPR023459">
    <property type="entry name" value="Tscrpt_elong_fac_GreA/B_fam"/>
</dbReference>
<dbReference type="GO" id="GO:0070063">
    <property type="term" value="F:RNA polymerase binding"/>
    <property type="evidence" value="ECO:0007669"/>
    <property type="project" value="InterPro"/>
</dbReference>
<organism evidence="3 4">
    <name type="scientific">Pseudidiomarina indica</name>
    <dbReference type="NCBI Taxonomy" id="1159017"/>
    <lineage>
        <taxon>Bacteria</taxon>
        <taxon>Pseudomonadati</taxon>
        <taxon>Pseudomonadota</taxon>
        <taxon>Gammaproteobacteria</taxon>
        <taxon>Alteromonadales</taxon>
        <taxon>Idiomarinaceae</taxon>
        <taxon>Pseudidiomarina</taxon>
    </lineage>
</organism>
<name>A0A1G6AY25_9GAMM</name>
<dbReference type="InterPro" id="IPR001437">
    <property type="entry name" value="Tscrpt_elong_fac_GreA/B_C"/>
</dbReference>
<proteinExistence type="predicted"/>
<dbReference type="RefSeq" id="WP_092591486.1">
    <property type="nucleotide sequence ID" value="NZ_FMXN01000002.1"/>
</dbReference>
<reference evidence="4" key="1">
    <citation type="submission" date="2016-10" db="EMBL/GenBank/DDBJ databases">
        <authorList>
            <person name="Varghese N."/>
            <person name="Submissions S."/>
        </authorList>
    </citation>
    <scope>NUCLEOTIDE SEQUENCE [LARGE SCALE GENOMIC DNA]</scope>
    <source>
        <strain evidence="4">CGMCC 1.10824</strain>
    </source>
</reference>
<dbReference type="GO" id="GO:0003677">
    <property type="term" value="F:DNA binding"/>
    <property type="evidence" value="ECO:0007669"/>
    <property type="project" value="InterPro"/>
</dbReference>
<dbReference type="AlphaFoldDB" id="A0A1G6AY25"/>
<feature type="domain" description="Transcription elongation factor GreA/GreB C-terminal" evidence="1">
    <location>
        <begin position="50"/>
        <end position="124"/>
    </location>
</feature>
<dbReference type="Pfam" id="PF01272">
    <property type="entry name" value="GreA_GreB"/>
    <property type="match status" value="1"/>
</dbReference>
<dbReference type="Gene3D" id="3.10.50.30">
    <property type="entry name" value="Transcription elongation factor, GreA/GreB, C-terminal domain"/>
    <property type="match status" value="1"/>
</dbReference>
<evidence type="ECO:0000313" key="3">
    <source>
        <dbReference type="EMBL" id="SDB13316.1"/>
    </source>
</evidence>